<dbReference type="GO" id="GO:0043138">
    <property type="term" value="F:3'-5' DNA helicase activity"/>
    <property type="evidence" value="ECO:0007669"/>
    <property type="project" value="TreeGrafter"/>
</dbReference>
<dbReference type="PANTHER" id="PTHR11070">
    <property type="entry name" value="UVRD / RECB / PCRA DNA HELICASE FAMILY MEMBER"/>
    <property type="match status" value="1"/>
</dbReference>
<dbReference type="AlphaFoldDB" id="A0A9R1PLH3"/>
<protein>
    <recommendedName>
        <fullName evidence="6">UvrD-like helicase ATP-binding domain-containing protein</fullName>
    </recommendedName>
</protein>
<feature type="region of interest" description="Disordered" evidence="5">
    <location>
        <begin position="1"/>
        <end position="47"/>
    </location>
</feature>
<evidence type="ECO:0000256" key="4">
    <source>
        <dbReference type="ARBA" id="ARBA00022840"/>
    </source>
</evidence>
<dbReference type="Gene3D" id="3.40.50.300">
    <property type="entry name" value="P-loop containing nucleotide triphosphate hydrolases"/>
    <property type="match status" value="1"/>
</dbReference>
<keyword evidence="2" id="KW-0378">Hydrolase</keyword>
<proteinExistence type="predicted"/>
<evidence type="ECO:0000259" key="6">
    <source>
        <dbReference type="Pfam" id="PF00580"/>
    </source>
</evidence>
<accession>A0A9R1PLH3</accession>
<dbReference type="PANTHER" id="PTHR11070:SF61">
    <property type="entry name" value="DNA 3'-5' HELICASE"/>
    <property type="match status" value="1"/>
</dbReference>
<dbReference type="EMBL" id="LT934114">
    <property type="protein sequence ID" value="VAH45678.1"/>
    <property type="molecule type" value="Genomic_DNA"/>
</dbReference>
<dbReference type="Pfam" id="PF00580">
    <property type="entry name" value="UvrD-helicase"/>
    <property type="match status" value="1"/>
</dbReference>
<keyword evidence="8" id="KW-1185">Reference proteome</keyword>
<sequence length="297" mass="32091">MSRWKENIYPAPPHYGSSSNPSRLLPCKRPLQSPCPPPRRPLADVTGNALQQPGSAGGVEGIDYGYITPLPKVPKSCGFLLEDDDMDQAFLLEVDAICEEHSRSMAGKDKGREKDSTVERGPIVVAAATHAGPECGTLEDAFWTEAAIFEECDAQPAAKSQDEELKEMVEEESSVLSCGDDSFLPAISIADDCVKVVDALLGEVDVIHEGQVAMSAAKGKEEPGEMGLEMEENEGCAPRKYYEYLHSLNDKQRKAACSDVAVPLMIVAGPGSGKTSTMVGRVLTLLKEEFHHRTSLL</sequence>
<feature type="domain" description="UvrD-like helicase ATP-binding" evidence="6">
    <location>
        <begin position="248"/>
        <end position="292"/>
    </location>
</feature>
<name>A0A9R1PLH3_TRITD</name>
<keyword evidence="4" id="KW-0067">ATP-binding</keyword>
<evidence type="ECO:0000313" key="8">
    <source>
        <dbReference type="Proteomes" id="UP000324705"/>
    </source>
</evidence>
<keyword evidence="3" id="KW-0347">Helicase</keyword>
<gene>
    <name evidence="7" type="ORF">TRITD_2Bv1G101960</name>
</gene>
<evidence type="ECO:0000256" key="2">
    <source>
        <dbReference type="ARBA" id="ARBA00022801"/>
    </source>
</evidence>
<dbReference type="InterPro" id="IPR000212">
    <property type="entry name" value="DNA_helicase_UvrD/REP"/>
</dbReference>
<dbReference type="GO" id="GO:0000725">
    <property type="term" value="P:recombinational repair"/>
    <property type="evidence" value="ECO:0007669"/>
    <property type="project" value="TreeGrafter"/>
</dbReference>
<evidence type="ECO:0000256" key="3">
    <source>
        <dbReference type="ARBA" id="ARBA00022806"/>
    </source>
</evidence>
<evidence type="ECO:0000256" key="5">
    <source>
        <dbReference type="SAM" id="MobiDB-lite"/>
    </source>
</evidence>
<dbReference type="InterPro" id="IPR014016">
    <property type="entry name" value="UvrD-like_ATP-bd"/>
</dbReference>
<dbReference type="GO" id="GO:0016787">
    <property type="term" value="F:hydrolase activity"/>
    <property type="evidence" value="ECO:0007669"/>
    <property type="project" value="UniProtKB-KW"/>
</dbReference>
<reference evidence="7 8" key="1">
    <citation type="submission" date="2017-09" db="EMBL/GenBank/DDBJ databases">
        <authorList>
            <consortium name="International Durum Wheat Genome Sequencing Consortium (IDWGSC)"/>
            <person name="Milanesi L."/>
        </authorList>
    </citation>
    <scope>NUCLEOTIDE SEQUENCE [LARGE SCALE GENOMIC DNA]</scope>
    <source>
        <strain evidence="8">cv. Svevo</strain>
    </source>
</reference>
<organism evidence="7 8">
    <name type="scientific">Triticum turgidum subsp. durum</name>
    <name type="common">Durum wheat</name>
    <name type="synonym">Triticum durum</name>
    <dbReference type="NCBI Taxonomy" id="4567"/>
    <lineage>
        <taxon>Eukaryota</taxon>
        <taxon>Viridiplantae</taxon>
        <taxon>Streptophyta</taxon>
        <taxon>Embryophyta</taxon>
        <taxon>Tracheophyta</taxon>
        <taxon>Spermatophyta</taxon>
        <taxon>Magnoliopsida</taxon>
        <taxon>Liliopsida</taxon>
        <taxon>Poales</taxon>
        <taxon>Poaceae</taxon>
        <taxon>BOP clade</taxon>
        <taxon>Pooideae</taxon>
        <taxon>Triticodae</taxon>
        <taxon>Triticeae</taxon>
        <taxon>Triticinae</taxon>
        <taxon>Triticum</taxon>
    </lineage>
</organism>
<dbReference type="InterPro" id="IPR027417">
    <property type="entry name" value="P-loop_NTPase"/>
</dbReference>
<dbReference type="GO" id="GO:0005524">
    <property type="term" value="F:ATP binding"/>
    <property type="evidence" value="ECO:0007669"/>
    <property type="project" value="UniProtKB-KW"/>
</dbReference>
<evidence type="ECO:0000313" key="7">
    <source>
        <dbReference type="EMBL" id="VAH45678.1"/>
    </source>
</evidence>
<keyword evidence="1" id="KW-0547">Nucleotide-binding</keyword>
<evidence type="ECO:0000256" key="1">
    <source>
        <dbReference type="ARBA" id="ARBA00022741"/>
    </source>
</evidence>
<dbReference type="Proteomes" id="UP000324705">
    <property type="component" value="Chromosome 2B"/>
</dbReference>
<dbReference type="GO" id="GO:0003677">
    <property type="term" value="F:DNA binding"/>
    <property type="evidence" value="ECO:0007669"/>
    <property type="project" value="InterPro"/>
</dbReference>
<dbReference type="Gramene" id="TRITD2Bv1G101960.2">
    <property type="protein sequence ID" value="TRITD2Bv1G101960.2"/>
    <property type="gene ID" value="TRITD2Bv1G101960"/>
</dbReference>
<dbReference type="SUPFAM" id="SSF52540">
    <property type="entry name" value="P-loop containing nucleoside triphosphate hydrolases"/>
    <property type="match status" value="1"/>
</dbReference>
<dbReference type="GO" id="GO:0005634">
    <property type="term" value="C:nucleus"/>
    <property type="evidence" value="ECO:0007669"/>
    <property type="project" value="TreeGrafter"/>
</dbReference>